<keyword evidence="1" id="KW-0963">Cytoplasm</keyword>
<evidence type="ECO:0000256" key="5">
    <source>
        <dbReference type="ARBA" id="ARBA00026193"/>
    </source>
</evidence>
<feature type="repeat" description="TPR" evidence="7">
    <location>
        <begin position="53"/>
        <end position="86"/>
    </location>
</feature>
<keyword evidence="11" id="KW-1185">Reference proteome</keyword>
<dbReference type="FunFam" id="1.10.260.100:FF:000004">
    <property type="entry name" value="Putative stress-induced-phosphoprotein 1"/>
    <property type="match status" value="1"/>
</dbReference>
<dbReference type="OMA" id="MYSAREN"/>
<dbReference type="Proteomes" id="UP000694388">
    <property type="component" value="Unplaced"/>
</dbReference>
<keyword evidence="2" id="KW-0677">Repeat</keyword>
<evidence type="ECO:0000256" key="3">
    <source>
        <dbReference type="ARBA" id="ARBA00022803"/>
    </source>
</evidence>
<evidence type="ECO:0000313" key="10">
    <source>
        <dbReference type="Ensembl" id="ENSEBUP00000015071.1"/>
    </source>
</evidence>
<dbReference type="GeneTree" id="ENSGT00940000154911"/>
<dbReference type="Ensembl" id="ENSEBUT00000015647.1">
    <property type="protein sequence ID" value="ENSEBUP00000015071.1"/>
    <property type="gene ID" value="ENSEBUG00000009493.1"/>
</dbReference>
<dbReference type="Pfam" id="PF17830">
    <property type="entry name" value="STI1-HOP_DP"/>
    <property type="match status" value="2"/>
</dbReference>
<dbReference type="FunFam" id="1.25.40.10:FF:000020">
    <property type="entry name" value="Stress-induced phosphoprotein 1"/>
    <property type="match status" value="1"/>
</dbReference>
<feature type="repeat" description="TPR" evidence="7">
    <location>
        <begin position="264"/>
        <end position="297"/>
    </location>
</feature>
<feature type="repeat" description="TPR" evidence="7">
    <location>
        <begin position="321"/>
        <end position="354"/>
    </location>
</feature>
<comment type="subcellular location">
    <subcellularLocation>
        <location evidence="4">Dynein axonemal particle</location>
    </subcellularLocation>
</comment>
<dbReference type="FunFam" id="1.10.260.100:FF:000002">
    <property type="entry name" value="Stress-induced-phosphoprotein 1 (Hsp70/Hsp90-organizing)"/>
    <property type="match status" value="1"/>
</dbReference>
<dbReference type="PANTHER" id="PTHR22904:SF523">
    <property type="entry name" value="STRESS-INDUCED-PHOSPHOPROTEIN 1"/>
    <property type="match status" value="1"/>
</dbReference>
<dbReference type="GO" id="GO:0120293">
    <property type="term" value="C:dynein axonemal particle"/>
    <property type="evidence" value="ECO:0007669"/>
    <property type="project" value="UniProtKB-SubCell"/>
</dbReference>
<accession>A0A8C4QIB8</accession>
<dbReference type="Pfam" id="PF13414">
    <property type="entry name" value="TPR_11"/>
    <property type="match status" value="1"/>
</dbReference>
<name>A0A8C4QIB8_EPTBU</name>
<dbReference type="Gene3D" id="1.25.40.10">
    <property type="entry name" value="Tetratricopeptide repeat domain"/>
    <property type="match status" value="2"/>
</dbReference>
<evidence type="ECO:0000256" key="2">
    <source>
        <dbReference type="ARBA" id="ARBA00022737"/>
    </source>
</evidence>
<feature type="region of interest" description="Disordered" evidence="8">
    <location>
        <begin position="167"/>
        <end position="199"/>
    </location>
</feature>
<dbReference type="Gene3D" id="1.10.260.100">
    <property type="match status" value="2"/>
</dbReference>
<proteinExistence type="predicted"/>
<dbReference type="InterPro" id="IPR011990">
    <property type="entry name" value="TPR-like_helical_dom_sf"/>
</dbReference>
<evidence type="ECO:0000256" key="7">
    <source>
        <dbReference type="PROSITE-ProRule" id="PRU00339"/>
    </source>
</evidence>
<dbReference type="AlphaFoldDB" id="A0A8C4QIB8"/>
<dbReference type="InterPro" id="IPR041243">
    <property type="entry name" value="STI1/HOP_DP"/>
</dbReference>
<reference evidence="10" key="2">
    <citation type="submission" date="2025-09" db="UniProtKB">
        <authorList>
            <consortium name="Ensembl"/>
        </authorList>
    </citation>
    <scope>IDENTIFICATION</scope>
</reference>
<dbReference type="PROSITE" id="PS50005">
    <property type="entry name" value="TPR"/>
    <property type="match status" value="4"/>
</dbReference>
<organism evidence="10 11">
    <name type="scientific">Eptatretus burgeri</name>
    <name type="common">Inshore hagfish</name>
    <dbReference type="NCBI Taxonomy" id="7764"/>
    <lineage>
        <taxon>Eukaryota</taxon>
        <taxon>Metazoa</taxon>
        <taxon>Chordata</taxon>
        <taxon>Craniata</taxon>
        <taxon>Vertebrata</taxon>
        <taxon>Cyclostomata</taxon>
        <taxon>Myxini</taxon>
        <taxon>Myxiniformes</taxon>
        <taxon>Myxinidae</taxon>
        <taxon>Eptatretinae</taxon>
        <taxon>Eptatretus</taxon>
    </lineage>
</organism>
<dbReference type="SMART" id="SM00727">
    <property type="entry name" value="STI1"/>
    <property type="match status" value="2"/>
</dbReference>
<evidence type="ECO:0000256" key="4">
    <source>
        <dbReference type="ARBA" id="ARBA00024190"/>
    </source>
</evidence>
<evidence type="ECO:0000259" key="9">
    <source>
        <dbReference type="SMART" id="SM00727"/>
    </source>
</evidence>
<dbReference type="InterPro" id="IPR019734">
    <property type="entry name" value="TPR_rpt"/>
</dbReference>
<protein>
    <recommendedName>
        <fullName evidence="5">Stress-induced-phosphoprotein 1</fullName>
    </recommendedName>
</protein>
<feature type="repeat" description="TPR" evidence="7">
    <location>
        <begin position="19"/>
        <end position="52"/>
    </location>
</feature>
<dbReference type="PANTHER" id="PTHR22904">
    <property type="entry name" value="TPR REPEAT CONTAINING PROTEIN"/>
    <property type="match status" value="1"/>
</dbReference>
<dbReference type="SUPFAM" id="SSF48452">
    <property type="entry name" value="TPR-like"/>
    <property type="match status" value="1"/>
</dbReference>
<evidence type="ECO:0000256" key="8">
    <source>
        <dbReference type="SAM" id="MobiDB-lite"/>
    </source>
</evidence>
<evidence type="ECO:0000256" key="1">
    <source>
        <dbReference type="ARBA" id="ARBA00022490"/>
    </source>
</evidence>
<reference evidence="10" key="1">
    <citation type="submission" date="2025-08" db="UniProtKB">
        <authorList>
            <consortium name="Ensembl"/>
        </authorList>
    </citation>
    <scope>IDENTIFICATION</scope>
</reference>
<feature type="domain" description="STI1" evidence="9">
    <location>
        <begin position="107"/>
        <end position="146"/>
    </location>
</feature>
<feature type="domain" description="STI1" evidence="9">
    <location>
        <begin position="385"/>
        <end position="420"/>
    </location>
</feature>
<dbReference type="SMART" id="SM00028">
    <property type="entry name" value="TPR"/>
    <property type="match status" value="4"/>
</dbReference>
<dbReference type="GO" id="GO:0051879">
    <property type="term" value="F:Hsp90 protein binding"/>
    <property type="evidence" value="ECO:0007669"/>
    <property type="project" value="TreeGrafter"/>
</dbReference>
<dbReference type="InterPro" id="IPR006636">
    <property type="entry name" value="STI1_HS-bd"/>
</dbReference>
<evidence type="ECO:0000256" key="6">
    <source>
        <dbReference type="ARBA" id="ARBA00045590"/>
    </source>
</evidence>
<keyword evidence="3 7" id="KW-0802">TPR repeat</keyword>
<comment type="function">
    <text evidence="6">Acts as a co-chaperone for HSP90AA1. Mediates the association of the molecular chaperones HSPA8/HSC70 and HSP90.</text>
</comment>
<dbReference type="Pfam" id="PF13181">
    <property type="entry name" value="TPR_8"/>
    <property type="match status" value="2"/>
</dbReference>
<evidence type="ECO:0000313" key="11">
    <source>
        <dbReference type="Proteomes" id="UP000694388"/>
    </source>
</evidence>
<sequence>LNDAVRCYTEAIALDSNNHVLYSNRSAAYAKKGEYKLALEDASRTIELKPDWAKGYSRKAAAFEFLGRLEEAKKTYEEGMKHEPGNVQLQDGLRTRAGRPFTNPFAQADLKQRLATDPRTRNWLSDPSYQELLRELQRSPNMLGSKLQDPRVMTTLSVLLGFDLSAAEDDEEETKFPSPQKPTAQRSPEPMEEDIPDNQREVRLNIPQNYVYATKLQYSKCSSICLNAHGETSREATIHVQETGHAEKILKEHERLAYMNPEISLAEKNAGNECFQKGDYPQAVKHYQEAIKRNPNDVKLYSNRAACYTKLAEFQLAIKVIKGYTRKAAALEVMKDYNKAAAMYQKAMEIDPECKEAVEGFPRCALMQYTRDDDPEDVKRRAMTDPEVQQIMTDPAMRLILEQMQKDPRHLKNPVIAHKIQKLMDVGLIAIR</sequence>